<dbReference type="PROSITE" id="PS00973">
    <property type="entry name" value="USP_2"/>
    <property type="match status" value="1"/>
</dbReference>
<comment type="similarity">
    <text evidence="2">Belongs to the peptidase C19 family.</text>
</comment>
<evidence type="ECO:0000256" key="5">
    <source>
        <dbReference type="ARBA" id="ARBA00022670"/>
    </source>
</evidence>
<dbReference type="InterPro" id="IPR021905">
    <property type="entry name" value="DUF3517"/>
</dbReference>
<protein>
    <recommendedName>
        <fullName evidence="3">ubiquitinyl hydrolase 1</fullName>
        <ecNumber evidence="3">3.4.19.12</ecNumber>
    </recommendedName>
</protein>
<keyword evidence="5" id="KW-0645">Protease</keyword>
<reference evidence="11" key="1">
    <citation type="submission" date="2023-03" db="EMBL/GenBank/DDBJ databases">
        <authorList>
            <person name="Steffen K."/>
            <person name="Cardenas P."/>
        </authorList>
    </citation>
    <scope>NUCLEOTIDE SEQUENCE</scope>
</reference>
<dbReference type="GO" id="GO:0004843">
    <property type="term" value="F:cysteine-type deubiquitinase activity"/>
    <property type="evidence" value="ECO:0007669"/>
    <property type="project" value="UniProtKB-EC"/>
</dbReference>
<dbReference type="GO" id="GO:0006508">
    <property type="term" value="P:proteolysis"/>
    <property type="evidence" value="ECO:0007669"/>
    <property type="project" value="UniProtKB-KW"/>
</dbReference>
<dbReference type="InterPro" id="IPR016024">
    <property type="entry name" value="ARM-type_fold"/>
</dbReference>
<dbReference type="InterPro" id="IPR050164">
    <property type="entry name" value="Peptidase_C19"/>
</dbReference>
<evidence type="ECO:0000256" key="6">
    <source>
        <dbReference type="ARBA" id="ARBA00022786"/>
    </source>
</evidence>
<feature type="region of interest" description="Disordered" evidence="9">
    <location>
        <begin position="865"/>
        <end position="885"/>
    </location>
</feature>
<gene>
    <name evidence="11" type="ORF">GBAR_LOCUS6959</name>
</gene>
<dbReference type="GO" id="GO:0005829">
    <property type="term" value="C:cytosol"/>
    <property type="evidence" value="ECO:0007669"/>
    <property type="project" value="TreeGrafter"/>
</dbReference>
<dbReference type="InterPro" id="IPR038765">
    <property type="entry name" value="Papain-like_cys_pep_sf"/>
</dbReference>
<evidence type="ECO:0000313" key="12">
    <source>
        <dbReference type="Proteomes" id="UP001174909"/>
    </source>
</evidence>
<dbReference type="InterPro" id="IPR018200">
    <property type="entry name" value="USP_CS"/>
</dbReference>
<dbReference type="FunFam" id="3.90.70.10:FF:000022">
    <property type="entry name" value="Ubiquitin carboxyl-terminal hydrolase 24"/>
    <property type="match status" value="1"/>
</dbReference>
<keyword evidence="4" id="KW-0597">Phosphoprotein</keyword>
<dbReference type="CDD" id="cd02659">
    <property type="entry name" value="peptidase_C19C"/>
    <property type="match status" value="1"/>
</dbReference>
<feature type="region of interest" description="Disordered" evidence="9">
    <location>
        <begin position="776"/>
        <end position="819"/>
    </location>
</feature>
<evidence type="ECO:0000256" key="3">
    <source>
        <dbReference type="ARBA" id="ARBA00012759"/>
    </source>
</evidence>
<evidence type="ECO:0000256" key="9">
    <source>
        <dbReference type="SAM" id="MobiDB-lite"/>
    </source>
</evidence>
<accession>A0AA35RFL4</accession>
<dbReference type="Pfam" id="PF22900">
    <property type="entry name" value="UCH_UBL1"/>
    <property type="match status" value="1"/>
</dbReference>
<feature type="region of interest" description="Disordered" evidence="9">
    <location>
        <begin position="2086"/>
        <end position="2159"/>
    </location>
</feature>
<feature type="region of interest" description="Disordered" evidence="9">
    <location>
        <begin position="578"/>
        <end position="597"/>
    </location>
</feature>
<keyword evidence="6" id="KW-0833">Ubl conjugation pathway</keyword>
<proteinExistence type="inferred from homology"/>
<sequence>MAGLKESPLHCSARESPPFSVLRQAPLHRRVPGSPSLPGRTVVHLGDAGRREPVQVENVHAILAAAASRFTPQHLDHLFTLVSQSWESASDRYREKLLELIGKIGKDDRSGKTASKILDLLWNLAHLPHVSREMVELALDAHSSILIESYSTKEGERRTYIGKCVEDIRKGVWVVPGFKQLHRFAKGFYKTNYGQKDQHQIAELQRQYDLLRQTCASLTKCHSKALKECEVKGESLGGETLVDGKYSHRECVDIHLKFMAFLLQDGALYVPTKRAFDIWDTLIANPNACDMDRKLAFKWFDVGMGDMELETQTQLFQTRVLKVDPLKLDQAGYQCLRNFFETINLAERKLRKVSSAYHSIIVETPDLTGIDYLWMAALEVRDIKIADELIGNILQISYQGLSPKLKKDVGSLHQRFFDECFKRLDNLQLPTEGEEPVVVTTPSKTGPSTSIMDINLKLQSVERLLLLLERYITVAEENYHFLRHYPPHGACFLGHPITLSISPDQHKSEFKLECHANESILSVRRRIAQTLGVGQEQVQMGISERWLEATDNNRLIHQLKFKEHQNIIVKTNLYARGNETTEGTSQRQSLGQEQEKSLPGVILSRQKAVFDRLEDLCQMSSSSIIFRVRSLLMLIPTDPRPVENMEIFTHTTPQGASEDPQSPASPHTVLRDYFDPAKTTPTRLLYSLEILSSRLIPAGDREVDEGQPQLFRRNFLECGGLKSVINVLQRNALPSDVDLTVRQDCYAIALALARFLLCNQATLSPAQRVPYRQLSLPVSSQSGEGSTGGTSGRRDTGSSEGGAEPMLAETTGDRPKVTKVMSSEDEVARLTIETMSVDDFATMLAYLVRVCWSAAAGQLHLASISDSQPPSPALHHRGNRDTTPTSLTERVAGQEGEGGGAGRSAQLRAGICLKQETDSVSSKNAAIAREALELLVTCLKLRSHLLNMFYTLPHTEDFVIDILLGSPHLQIRLSVVEQLLQLCSVNIAPPPSLSSDSMPVKRAKTSQVESPRHFFVHLLLKRPQSLWDTRLEPKKHGQLVEWERCSEYFEFRAQLLQNLYALDIDSLSVDVHAMLKEELRWLSVSATPATTSYPQWQTLLAGHLRLTLALFTSTNINKQEFGHDLALQLVATFLFPASKMILDSVEPTGIVSVSPHCSQPPSRISAYCLLIELCRGCYDNLVGVAKQLVKLHHHDNPQFAKEWEFQPPVVGRSPCGYVGLKNAGATCYMNSVLQQLYMTKPAREVILSAPESDAEGESILPEVQSVFGHMLESKLQFYAPDNFWKTFKLWGQPVNVREQQDAYDFFCNLTDQIDEHLKKLGLPKVFEEIFGGAYLDQKICRDCEHTYDRQESFLSVSLPVKSRSLQESLKEHVKGEMLEGENAYLCEKCQEKRDTLKRMCFKTLPPVMVVHLKRFDYDWEANRAIKFDDFFEFPWMLDMEPYTAQGIQARDKEEPPLPPQMYDLVGIVVHSGQASAGHYYSFIKEKSYLGSQLDPTIIPEEPEIEEEDSAHLQPSAPPTSGRWLRFNDTKVEQFMMSNAALEAECFGGSYKAKPSDSHSTTPEMRVRYWNAYLLFYEAVNSIKKLSLPRRVSGDSPNPTSPLRPHGGEDKLQQLQALVQKGEKRHLFDDTMPAAIQHKVNEDNLQFMRHRDVYCTEYFDFVRELVYANNMIYLDHSHPEQGHYGVVSIELATNFLLHTYFRTKRNLRGDQDRWVSHMKLLLRECQEACQWFMEKMAADEGKYLKPFLLECTSKEVRHSYSDVLSMAVQSSLGFGCEADRGPVASIVDCVLAMLEKDVVDNCKSCCEYFEFLKNYASYPQGVTHLLKKDAFVSILNFLLGPLPKDSDNRPQDKDKKAPRRWTSNQVKEFGPLHGTLSLLVRNTDISMFETETSDEKADVASENPYRIPGSHTDLRPPPDSMHQALFSIEHSKRFIHECVLTLRECDPAATEAIAATFCYCCWNNQSFSACTIEDLQIQISNVAANEIKSYFKVLTELLLIEDLLQVKRISFAIQGSKYQPHVAIFNTIQNNTTVQADSKKAYQGIKFLVGLGNKSKPCRDFLVGRASDWQWAVAWLRRKMSDYHTWPSTSISNESSNTRSFTRSDSAQDTLEEASALLKEIEARDSRQTSHSSVDSKHSTETSSELSSNTQQSNMDRLEG</sequence>
<evidence type="ECO:0000256" key="4">
    <source>
        <dbReference type="ARBA" id="ARBA00022553"/>
    </source>
</evidence>
<dbReference type="Pfam" id="PF25010">
    <property type="entry name" value="ARM_UBP24_USP9X-Y"/>
    <property type="match status" value="1"/>
</dbReference>
<feature type="compositionally biased region" description="Polar residues" evidence="9">
    <location>
        <begin position="2086"/>
        <end position="2108"/>
    </location>
</feature>
<comment type="caution">
    <text evidence="11">The sequence shown here is derived from an EMBL/GenBank/DDBJ whole genome shotgun (WGS) entry which is preliminary data.</text>
</comment>
<dbReference type="PANTHER" id="PTHR24006">
    <property type="entry name" value="UBIQUITIN CARBOXYL-TERMINAL HYDROLASE"/>
    <property type="match status" value="1"/>
</dbReference>
<dbReference type="InterPro" id="IPR028889">
    <property type="entry name" value="USP"/>
</dbReference>
<dbReference type="InterPro" id="IPR001394">
    <property type="entry name" value="Peptidase_C19_UCH"/>
</dbReference>
<feature type="region of interest" description="Disordered" evidence="9">
    <location>
        <begin position="1588"/>
        <end position="1607"/>
    </location>
</feature>
<feature type="domain" description="USP" evidence="10">
    <location>
        <begin position="1218"/>
        <end position="1579"/>
    </location>
</feature>
<dbReference type="Pfam" id="PF12030">
    <property type="entry name" value="DUF3517"/>
    <property type="match status" value="1"/>
</dbReference>
<evidence type="ECO:0000259" key="10">
    <source>
        <dbReference type="PROSITE" id="PS50235"/>
    </source>
</evidence>
<dbReference type="SUPFAM" id="SSF48371">
    <property type="entry name" value="ARM repeat"/>
    <property type="match status" value="1"/>
</dbReference>
<dbReference type="InterPro" id="IPR056850">
    <property type="entry name" value="ARM_UBP34_24_USP9X_Y"/>
</dbReference>
<dbReference type="InterPro" id="IPR055176">
    <property type="entry name" value="UBP24/USP9X/USP9Y_UBL"/>
</dbReference>
<dbReference type="PANTHER" id="PTHR24006:SF943">
    <property type="entry name" value="UBIQUITIN CARBOXYL-TERMINAL HYDROLASE PUF"/>
    <property type="match status" value="1"/>
</dbReference>
<keyword evidence="8" id="KW-0788">Thiol protease</keyword>
<organism evidence="11 12">
    <name type="scientific">Geodia barretti</name>
    <name type="common">Barrett's horny sponge</name>
    <dbReference type="NCBI Taxonomy" id="519541"/>
    <lineage>
        <taxon>Eukaryota</taxon>
        <taxon>Metazoa</taxon>
        <taxon>Porifera</taxon>
        <taxon>Demospongiae</taxon>
        <taxon>Heteroscleromorpha</taxon>
        <taxon>Tetractinellida</taxon>
        <taxon>Astrophorina</taxon>
        <taxon>Geodiidae</taxon>
        <taxon>Geodia</taxon>
    </lineage>
</organism>
<dbReference type="SUPFAM" id="SSF54001">
    <property type="entry name" value="Cysteine proteinases"/>
    <property type="match status" value="1"/>
</dbReference>
<evidence type="ECO:0000256" key="1">
    <source>
        <dbReference type="ARBA" id="ARBA00000707"/>
    </source>
</evidence>
<dbReference type="EMBL" id="CASHTH010001046">
    <property type="protein sequence ID" value="CAI8010588.1"/>
    <property type="molecule type" value="Genomic_DNA"/>
</dbReference>
<feature type="compositionally biased region" description="Polar residues" evidence="9">
    <location>
        <begin position="578"/>
        <end position="592"/>
    </location>
</feature>
<dbReference type="PROSITE" id="PS00972">
    <property type="entry name" value="USP_1"/>
    <property type="match status" value="1"/>
</dbReference>
<feature type="compositionally biased region" description="Basic and acidic residues" evidence="9">
    <location>
        <begin position="2118"/>
        <end position="2139"/>
    </location>
</feature>
<evidence type="ECO:0000256" key="8">
    <source>
        <dbReference type="ARBA" id="ARBA00022807"/>
    </source>
</evidence>
<dbReference type="GO" id="GO:0016579">
    <property type="term" value="P:protein deubiquitination"/>
    <property type="evidence" value="ECO:0007669"/>
    <property type="project" value="InterPro"/>
</dbReference>
<dbReference type="PROSITE" id="PS50235">
    <property type="entry name" value="USP_3"/>
    <property type="match status" value="1"/>
</dbReference>
<feature type="compositionally biased region" description="Low complexity" evidence="9">
    <location>
        <begin position="2140"/>
        <end position="2153"/>
    </location>
</feature>
<dbReference type="EC" id="3.4.19.12" evidence="3"/>
<dbReference type="Gene3D" id="3.90.70.10">
    <property type="entry name" value="Cysteine proteinases"/>
    <property type="match status" value="1"/>
</dbReference>
<keyword evidence="7 11" id="KW-0378">Hydrolase</keyword>
<dbReference type="Proteomes" id="UP001174909">
    <property type="component" value="Unassembled WGS sequence"/>
</dbReference>
<comment type="catalytic activity">
    <reaction evidence="1">
        <text>Thiol-dependent hydrolysis of ester, thioester, amide, peptide and isopeptide bonds formed by the C-terminal Gly of ubiquitin (a 76-residue protein attached to proteins as an intracellular targeting signal).</text>
        <dbReference type="EC" id="3.4.19.12"/>
    </reaction>
</comment>
<evidence type="ECO:0000313" key="11">
    <source>
        <dbReference type="EMBL" id="CAI8010588.1"/>
    </source>
</evidence>
<evidence type="ECO:0000256" key="7">
    <source>
        <dbReference type="ARBA" id="ARBA00022801"/>
    </source>
</evidence>
<dbReference type="GO" id="GO:0005634">
    <property type="term" value="C:nucleus"/>
    <property type="evidence" value="ECO:0007669"/>
    <property type="project" value="TreeGrafter"/>
</dbReference>
<keyword evidence="12" id="KW-1185">Reference proteome</keyword>
<name>A0AA35RFL4_GEOBA</name>
<evidence type="ECO:0000256" key="2">
    <source>
        <dbReference type="ARBA" id="ARBA00009085"/>
    </source>
</evidence>
<dbReference type="Pfam" id="PF00443">
    <property type="entry name" value="UCH"/>
    <property type="match status" value="1"/>
</dbReference>